<dbReference type="AlphaFoldDB" id="A0A239V8C6"/>
<feature type="region of interest" description="Disordered" evidence="1">
    <location>
        <begin position="1"/>
        <end position="48"/>
    </location>
</feature>
<feature type="transmembrane region" description="Helical" evidence="2">
    <location>
        <begin position="117"/>
        <end position="144"/>
    </location>
</feature>
<organism evidence="3 4">
    <name type="scientific">Dermatophilus congolensis</name>
    <dbReference type="NCBI Taxonomy" id="1863"/>
    <lineage>
        <taxon>Bacteria</taxon>
        <taxon>Bacillati</taxon>
        <taxon>Actinomycetota</taxon>
        <taxon>Actinomycetes</taxon>
        <taxon>Micrococcales</taxon>
        <taxon>Dermatophilaceae</taxon>
        <taxon>Dermatophilus</taxon>
    </lineage>
</organism>
<reference evidence="3 4" key="1">
    <citation type="submission" date="2017-06" db="EMBL/GenBank/DDBJ databases">
        <authorList>
            <consortium name="Pathogen Informatics"/>
        </authorList>
    </citation>
    <scope>NUCLEOTIDE SEQUENCE [LARGE SCALE GENOMIC DNA]</scope>
    <source>
        <strain evidence="3 4">NCTC13039</strain>
    </source>
</reference>
<protein>
    <submittedName>
        <fullName evidence="3">Uncharacterized protein</fullName>
    </submittedName>
</protein>
<evidence type="ECO:0000256" key="1">
    <source>
        <dbReference type="SAM" id="MobiDB-lite"/>
    </source>
</evidence>
<evidence type="ECO:0000313" key="4">
    <source>
        <dbReference type="Proteomes" id="UP000242637"/>
    </source>
</evidence>
<dbReference type="OrthoDB" id="9781030at2"/>
<keyword evidence="2" id="KW-1133">Transmembrane helix</keyword>
<keyword evidence="2" id="KW-0472">Membrane</keyword>
<name>A0A239V8C6_9MICO</name>
<dbReference type="EMBL" id="LT906453">
    <property type="protein sequence ID" value="SNV17614.1"/>
    <property type="molecule type" value="Genomic_DNA"/>
</dbReference>
<proteinExistence type="predicted"/>
<feature type="compositionally biased region" description="Basic residues" evidence="1">
    <location>
        <begin position="1"/>
        <end position="36"/>
    </location>
</feature>
<evidence type="ECO:0000313" key="3">
    <source>
        <dbReference type="EMBL" id="SNV17614.1"/>
    </source>
</evidence>
<keyword evidence="2" id="KW-0812">Transmembrane</keyword>
<dbReference type="Proteomes" id="UP000242637">
    <property type="component" value="Chromosome 1"/>
</dbReference>
<evidence type="ECO:0000256" key="2">
    <source>
        <dbReference type="SAM" id="Phobius"/>
    </source>
</evidence>
<keyword evidence="4" id="KW-1185">Reference proteome</keyword>
<dbReference type="KEGG" id="dco:SAMEA4475696_0251"/>
<gene>
    <name evidence="3" type="ORF">SAMEA4475696_00251</name>
</gene>
<dbReference type="GeneID" id="63458553"/>
<accession>A0A239V8C6</accession>
<sequence length="176" mass="18614">MNCPHRAHARPTRPHAARPVTRRASRGLRPTRHALPRRHDNPGRGAGIGCRHSHGLDIVWSARHGVTSEETTGSPELHPVLEPVLEPIPTPYQGTVTDTHALTTPARNTEPAVVVRLAMLWATLALGAILLLGIIFALATALGLNPIIATACLGACALGAACNTCQDAVCSINQHS</sequence>
<dbReference type="RefSeq" id="WP_028327358.1">
    <property type="nucleotide sequence ID" value="NZ_LT906453.1"/>
</dbReference>